<feature type="region of interest" description="Disordered" evidence="10">
    <location>
        <begin position="1"/>
        <end position="90"/>
    </location>
</feature>
<evidence type="ECO:0000256" key="3">
    <source>
        <dbReference type="ARBA" id="ARBA00008218"/>
    </source>
</evidence>
<gene>
    <name evidence="12" type="ORF">FD754_017470</name>
</gene>
<evidence type="ECO:0000313" key="13">
    <source>
        <dbReference type="Proteomes" id="UP000326458"/>
    </source>
</evidence>
<organism evidence="12 13">
    <name type="scientific">Muntiacus muntjak</name>
    <name type="common">Barking deer</name>
    <name type="synonym">Indian muntjac</name>
    <dbReference type="NCBI Taxonomy" id="9888"/>
    <lineage>
        <taxon>Eukaryota</taxon>
        <taxon>Metazoa</taxon>
        <taxon>Chordata</taxon>
        <taxon>Craniata</taxon>
        <taxon>Vertebrata</taxon>
        <taxon>Euteleostomi</taxon>
        <taxon>Mammalia</taxon>
        <taxon>Eutheria</taxon>
        <taxon>Laurasiatheria</taxon>
        <taxon>Artiodactyla</taxon>
        <taxon>Ruminantia</taxon>
        <taxon>Pecora</taxon>
        <taxon>Cervidae</taxon>
        <taxon>Muntiacinae</taxon>
        <taxon>Muntiacus</taxon>
    </lineage>
</organism>
<reference evidence="12 13" key="1">
    <citation type="submission" date="2019-06" db="EMBL/GenBank/DDBJ databases">
        <title>Discovery of a novel chromosome fission-fusion reversal in muntjac.</title>
        <authorList>
            <person name="Mudd A.B."/>
            <person name="Bredeson J.V."/>
            <person name="Baum R."/>
            <person name="Hockemeyer D."/>
            <person name="Rokhsar D.S."/>
        </authorList>
    </citation>
    <scope>NUCLEOTIDE SEQUENCE [LARGE SCALE GENOMIC DNA]</scope>
    <source>
        <strain evidence="12">UTSW_UCB_Mm</strain>
        <tissue evidence="12">Fibroblast cell line</tissue>
    </source>
</reference>
<proteinExistence type="inferred from homology"/>
<dbReference type="GO" id="GO:0071011">
    <property type="term" value="C:precatalytic spliceosome"/>
    <property type="evidence" value="ECO:0007669"/>
    <property type="project" value="TreeGrafter"/>
</dbReference>
<evidence type="ECO:0000256" key="4">
    <source>
        <dbReference type="ARBA" id="ARBA00011825"/>
    </source>
</evidence>
<dbReference type="AlphaFoldDB" id="A0A5N3VU00"/>
<dbReference type="EMBL" id="VCEA01000002">
    <property type="protein sequence ID" value="KAB0352613.1"/>
    <property type="molecule type" value="Genomic_DNA"/>
</dbReference>
<comment type="similarity">
    <text evidence="3">Belongs to the SNUT3 family.</text>
</comment>
<sequence>MGRNHSRAPRSERRWSWFTSLERESRRTGRSGSRESPRRHRSTSPSPSRLKETRDEEKKETKETNRQNRGRNRNDKLMGFASFDSTKGKKVNGSVNAYAINVSQKRKYRQCMNRKGGFSRPLHFIA</sequence>
<feature type="compositionally biased region" description="Basic and acidic residues" evidence="10">
    <location>
        <begin position="9"/>
        <end position="36"/>
    </location>
</feature>
<dbReference type="InterPro" id="IPR013957">
    <property type="entry name" value="SNRNP27"/>
</dbReference>
<comment type="subcellular location">
    <subcellularLocation>
        <location evidence="2">Nucleus</location>
    </subcellularLocation>
</comment>
<dbReference type="GO" id="GO:0008380">
    <property type="term" value="P:RNA splicing"/>
    <property type="evidence" value="ECO:0007669"/>
    <property type="project" value="UniProtKB-KW"/>
</dbReference>
<dbReference type="Proteomes" id="UP000326458">
    <property type="component" value="Unassembled WGS sequence"/>
</dbReference>
<feature type="compositionally biased region" description="Basic and acidic residues" evidence="10">
    <location>
        <begin position="49"/>
        <end position="76"/>
    </location>
</feature>
<keyword evidence="8" id="KW-0539">Nucleus</keyword>
<evidence type="ECO:0000256" key="9">
    <source>
        <dbReference type="ARBA" id="ARBA00031864"/>
    </source>
</evidence>
<dbReference type="PANTHER" id="PTHR31077:SF1">
    <property type="entry name" value="U4_U6.U5 SMALL NUCLEAR RIBONUCLEOPROTEIN 27 KDA PROTEIN"/>
    <property type="match status" value="1"/>
</dbReference>
<name>A0A5N3VU00_MUNMU</name>
<evidence type="ECO:0000256" key="7">
    <source>
        <dbReference type="ARBA" id="ARBA00023187"/>
    </source>
</evidence>
<dbReference type="Pfam" id="PF08648">
    <property type="entry name" value="SNRNP27"/>
    <property type="match status" value="1"/>
</dbReference>
<keyword evidence="13" id="KW-1185">Reference proteome</keyword>
<feature type="domain" description="U4/U6.U5 small nuclear ribonucleoprotein 27kDa protein" evidence="11">
    <location>
        <begin position="76"/>
        <end position="124"/>
    </location>
</feature>
<accession>A0A5N3VU00</accession>
<keyword evidence="6" id="KW-0507">mRNA processing</keyword>
<evidence type="ECO:0000256" key="2">
    <source>
        <dbReference type="ARBA" id="ARBA00004123"/>
    </source>
</evidence>
<comment type="subunit">
    <text evidence="4">Part of a tri-snRNP complex.</text>
</comment>
<evidence type="ECO:0000313" key="12">
    <source>
        <dbReference type="EMBL" id="KAB0352613.1"/>
    </source>
</evidence>
<evidence type="ECO:0000256" key="8">
    <source>
        <dbReference type="ARBA" id="ARBA00023242"/>
    </source>
</evidence>
<evidence type="ECO:0000256" key="1">
    <source>
        <dbReference type="ARBA" id="ARBA00003632"/>
    </source>
</evidence>
<evidence type="ECO:0000256" key="6">
    <source>
        <dbReference type="ARBA" id="ARBA00022664"/>
    </source>
</evidence>
<evidence type="ECO:0000256" key="5">
    <source>
        <dbReference type="ARBA" id="ARBA00014357"/>
    </source>
</evidence>
<keyword evidence="7" id="KW-0508">mRNA splicing</keyword>
<comment type="caution">
    <text evidence="12">The sequence shown here is derived from an EMBL/GenBank/DDBJ whole genome shotgun (WGS) entry which is preliminary data.</text>
</comment>
<dbReference type="GO" id="GO:0006397">
    <property type="term" value="P:mRNA processing"/>
    <property type="evidence" value="ECO:0007669"/>
    <property type="project" value="UniProtKB-KW"/>
</dbReference>
<dbReference type="PANTHER" id="PTHR31077">
    <property type="entry name" value="U4/U6.U5 SMALL NUCLEAR RIBONUCLEOPROTEIN 27 KDA PROTEIN"/>
    <property type="match status" value="1"/>
</dbReference>
<protein>
    <recommendedName>
        <fullName evidence="5">U4/U6.U5 small nuclear ribonucleoprotein 27 kDa protein</fullName>
    </recommendedName>
    <alternativeName>
        <fullName evidence="9">U4/U6.U5 tri-snRNP-associated protein 3</fullName>
    </alternativeName>
</protein>
<comment type="function">
    <text evidence="1">May play a role in mRNA splicing.</text>
</comment>
<evidence type="ECO:0000259" key="11">
    <source>
        <dbReference type="Pfam" id="PF08648"/>
    </source>
</evidence>
<evidence type="ECO:0000256" key="10">
    <source>
        <dbReference type="SAM" id="MobiDB-lite"/>
    </source>
</evidence>